<dbReference type="GO" id="GO:0032259">
    <property type="term" value="P:methylation"/>
    <property type="evidence" value="ECO:0007669"/>
    <property type="project" value="InterPro"/>
</dbReference>
<dbReference type="AlphaFoldDB" id="X1URE9"/>
<name>X1URE9_9ZZZZ</name>
<dbReference type="GO" id="GO:0003676">
    <property type="term" value="F:nucleic acid binding"/>
    <property type="evidence" value="ECO:0007669"/>
    <property type="project" value="InterPro"/>
</dbReference>
<dbReference type="EMBL" id="BARW01023372">
    <property type="protein sequence ID" value="GAI94934.1"/>
    <property type="molecule type" value="Genomic_DNA"/>
</dbReference>
<reference evidence="1" key="1">
    <citation type="journal article" date="2014" name="Front. Microbiol.">
        <title>High frequency of phylogenetically diverse reductive dehalogenase-homologous genes in deep subseafloor sedimentary metagenomes.</title>
        <authorList>
            <person name="Kawai M."/>
            <person name="Futagami T."/>
            <person name="Toyoda A."/>
            <person name="Takaki Y."/>
            <person name="Nishi S."/>
            <person name="Hori S."/>
            <person name="Arai W."/>
            <person name="Tsubouchi T."/>
            <person name="Morono Y."/>
            <person name="Uchiyama I."/>
            <person name="Ito T."/>
            <person name="Fujiyama A."/>
            <person name="Inagaki F."/>
            <person name="Takami H."/>
        </authorList>
    </citation>
    <scope>NUCLEOTIDE SEQUENCE</scope>
    <source>
        <strain evidence="1">Expedition CK06-06</strain>
    </source>
</reference>
<comment type="caution">
    <text evidence="1">The sequence shown here is derived from an EMBL/GenBank/DDBJ whole genome shotgun (WGS) entry which is preliminary data.</text>
</comment>
<dbReference type="SUPFAM" id="SSF53335">
    <property type="entry name" value="S-adenosyl-L-methionine-dependent methyltransferases"/>
    <property type="match status" value="1"/>
</dbReference>
<proteinExistence type="predicted"/>
<accession>X1URE9</accession>
<dbReference type="Pfam" id="PF03602">
    <property type="entry name" value="Cons_hypoth95"/>
    <property type="match status" value="1"/>
</dbReference>
<sequence>MFSGTGCISFEFASRGCPEIHLVENNFNQISFIKKTIIELHFEQIKPIYTNVLPYIQSCRFDYDIVFADPPY</sequence>
<dbReference type="PROSITE" id="PS00092">
    <property type="entry name" value="N6_MTASE"/>
    <property type="match status" value="1"/>
</dbReference>
<dbReference type="InterPro" id="IPR002052">
    <property type="entry name" value="DNA_methylase_N6_adenine_CS"/>
</dbReference>
<evidence type="ECO:0000313" key="1">
    <source>
        <dbReference type="EMBL" id="GAI94934.1"/>
    </source>
</evidence>
<dbReference type="CDD" id="cd02440">
    <property type="entry name" value="AdoMet_MTases"/>
    <property type="match status" value="1"/>
</dbReference>
<dbReference type="Gene3D" id="3.40.50.150">
    <property type="entry name" value="Vaccinia Virus protein VP39"/>
    <property type="match status" value="1"/>
</dbReference>
<evidence type="ECO:0008006" key="2">
    <source>
        <dbReference type="Google" id="ProtNLM"/>
    </source>
</evidence>
<organism evidence="1">
    <name type="scientific">marine sediment metagenome</name>
    <dbReference type="NCBI Taxonomy" id="412755"/>
    <lineage>
        <taxon>unclassified sequences</taxon>
        <taxon>metagenomes</taxon>
        <taxon>ecological metagenomes</taxon>
    </lineage>
</organism>
<gene>
    <name evidence="1" type="ORF">S12H4_38781</name>
</gene>
<feature type="non-terminal residue" evidence="1">
    <location>
        <position position="72"/>
    </location>
</feature>
<dbReference type="GO" id="GO:0008168">
    <property type="term" value="F:methyltransferase activity"/>
    <property type="evidence" value="ECO:0007669"/>
    <property type="project" value="InterPro"/>
</dbReference>
<protein>
    <recommendedName>
        <fullName evidence="2">DNA methylase N-4/N-6 domain-containing protein</fullName>
    </recommendedName>
</protein>
<dbReference type="InterPro" id="IPR029063">
    <property type="entry name" value="SAM-dependent_MTases_sf"/>
</dbReference>